<dbReference type="Pfam" id="PF19950">
    <property type="entry name" value="DUF6412"/>
    <property type="match status" value="1"/>
</dbReference>
<dbReference type="RefSeq" id="WP_119481518.1">
    <property type="nucleotide sequence ID" value="NZ_QXTG01000001.1"/>
</dbReference>
<name>A0A3A1UDG1_9MICO</name>
<accession>A0A3A1UDG1</accession>
<gene>
    <name evidence="2" type="ORF">D1781_07285</name>
</gene>
<dbReference type="Proteomes" id="UP000265742">
    <property type="component" value="Unassembled WGS sequence"/>
</dbReference>
<keyword evidence="1" id="KW-1133">Transmembrane helix</keyword>
<sequence>MIAGLLSAFVVLVQPDAVGAEALLAAGLLTAVLAVAVVLRTLRAPRAVLAAAAADGFADVRVLLRSSDPDAEGHPRARAPGATR</sequence>
<evidence type="ECO:0000313" key="3">
    <source>
        <dbReference type="Proteomes" id="UP000265742"/>
    </source>
</evidence>
<comment type="caution">
    <text evidence="2">The sequence shown here is derived from an EMBL/GenBank/DDBJ whole genome shotgun (WGS) entry which is preliminary data.</text>
</comment>
<evidence type="ECO:0000313" key="2">
    <source>
        <dbReference type="EMBL" id="RIX31156.1"/>
    </source>
</evidence>
<keyword evidence="1" id="KW-0472">Membrane</keyword>
<dbReference type="InterPro" id="IPR045635">
    <property type="entry name" value="DUF6412"/>
</dbReference>
<evidence type="ECO:0000256" key="1">
    <source>
        <dbReference type="SAM" id="Phobius"/>
    </source>
</evidence>
<keyword evidence="3" id="KW-1185">Reference proteome</keyword>
<feature type="transmembrane region" description="Helical" evidence="1">
    <location>
        <begin position="25"/>
        <end position="42"/>
    </location>
</feature>
<organism evidence="2 3">
    <name type="scientific">Amnibacterium setariae</name>
    <dbReference type="NCBI Taxonomy" id="2306585"/>
    <lineage>
        <taxon>Bacteria</taxon>
        <taxon>Bacillati</taxon>
        <taxon>Actinomycetota</taxon>
        <taxon>Actinomycetes</taxon>
        <taxon>Micrococcales</taxon>
        <taxon>Microbacteriaceae</taxon>
        <taxon>Amnibacterium</taxon>
    </lineage>
</organism>
<dbReference type="AlphaFoldDB" id="A0A3A1UDG1"/>
<reference evidence="3" key="1">
    <citation type="submission" date="2018-09" db="EMBL/GenBank/DDBJ databases">
        <authorList>
            <person name="Kim I."/>
        </authorList>
    </citation>
    <scope>NUCLEOTIDE SEQUENCE [LARGE SCALE GENOMIC DNA]</scope>
    <source>
        <strain evidence="3">DD4a</strain>
    </source>
</reference>
<dbReference type="EMBL" id="QXTG01000001">
    <property type="protein sequence ID" value="RIX31156.1"/>
    <property type="molecule type" value="Genomic_DNA"/>
</dbReference>
<keyword evidence="1" id="KW-0812">Transmembrane</keyword>
<proteinExistence type="predicted"/>
<protein>
    <submittedName>
        <fullName evidence="2">Uncharacterized protein</fullName>
    </submittedName>
</protein>